<dbReference type="InterPro" id="IPR002137">
    <property type="entry name" value="Beta-lactam_class-D_AS"/>
</dbReference>
<dbReference type="InterPro" id="IPR012338">
    <property type="entry name" value="Beta-lactam/transpept-like"/>
</dbReference>
<dbReference type="PANTHER" id="PTHR30627">
    <property type="entry name" value="PEPTIDOGLYCAN D,D-TRANSPEPTIDASE"/>
    <property type="match status" value="1"/>
</dbReference>
<evidence type="ECO:0000256" key="8">
    <source>
        <dbReference type="RuleBase" id="RU361140"/>
    </source>
</evidence>
<accession>A0A1S1UB62</accession>
<comment type="caution">
    <text evidence="11">The sequence shown here is derived from an EMBL/GenBank/DDBJ whole genome shotgun (WGS) entry which is preliminary data.</text>
</comment>
<dbReference type="RefSeq" id="WP_071077064.1">
    <property type="nucleotide sequence ID" value="NZ_LFKP01000007.1"/>
</dbReference>
<evidence type="ECO:0000256" key="3">
    <source>
        <dbReference type="ARBA" id="ARBA00012865"/>
    </source>
</evidence>
<dbReference type="NCBIfam" id="NF000270">
    <property type="entry name" value="bla_class_D_alt"/>
    <property type="match status" value="1"/>
</dbReference>
<feature type="modified residue" description="N6-carboxylysine" evidence="7">
    <location>
        <position position="58"/>
    </location>
</feature>
<feature type="domain" description="Penicillin-binding protein transpeptidase" evidence="10">
    <location>
        <begin position="29"/>
        <end position="261"/>
    </location>
</feature>
<dbReference type="SUPFAM" id="SSF56601">
    <property type="entry name" value="beta-lactamase/transpeptidase-like"/>
    <property type="match status" value="1"/>
</dbReference>
<keyword evidence="4 9" id="KW-0732">Signal</keyword>
<dbReference type="GO" id="GO:0071555">
    <property type="term" value="P:cell wall organization"/>
    <property type="evidence" value="ECO:0007669"/>
    <property type="project" value="TreeGrafter"/>
</dbReference>
<feature type="active site" description="Acyl-ester intermediate" evidence="7">
    <location>
        <position position="55"/>
    </location>
</feature>
<dbReference type="GO" id="GO:0005886">
    <property type="term" value="C:plasma membrane"/>
    <property type="evidence" value="ECO:0007669"/>
    <property type="project" value="TreeGrafter"/>
</dbReference>
<dbReference type="InterPro" id="IPR001460">
    <property type="entry name" value="PCN-bd_Tpept"/>
</dbReference>
<feature type="chain" id="PRO_5010334920" description="Beta-lactamase" evidence="9">
    <location>
        <begin position="26"/>
        <end position="272"/>
    </location>
</feature>
<evidence type="ECO:0000259" key="10">
    <source>
        <dbReference type="Pfam" id="PF00905"/>
    </source>
</evidence>
<evidence type="ECO:0000256" key="2">
    <source>
        <dbReference type="ARBA" id="ARBA00007898"/>
    </source>
</evidence>
<evidence type="ECO:0000256" key="4">
    <source>
        <dbReference type="ARBA" id="ARBA00022729"/>
    </source>
</evidence>
<keyword evidence="6 8" id="KW-0046">Antibiotic resistance</keyword>
<dbReference type="PANTHER" id="PTHR30627:SF6">
    <property type="entry name" value="BETA-LACTAMASE YBXI-RELATED"/>
    <property type="match status" value="1"/>
</dbReference>
<evidence type="ECO:0000256" key="5">
    <source>
        <dbReference type="ARBA" id="ARBA00022801"/>
    </source>
</evidence>
<sequence length="272" mass="30140">MKYRAFFPFILGMAGATLAASQAQAGTICTAMADARTGAVLLQEGNCIDRVTPASTFKIALSLMGYDAGFLKDEHKPALPYRQGYVDWGGEAWRQDTDPSRWMQYSVVWYSQQITQALGAERFQKYAKALRYGNADVSGDPGKDNSLERSWISSSLKISPLEQLGFLRKLVNFQLPVTKQAMQATQRLTRLADVDGWQVHGKTGAAFPRKADGSFDEARGYGWFVGWASKGERSIVFARLVQDEQKGLPSAGLRTREAMLKELPALLEQAQK</sequence>
<name>A0A1S1UB62_9BURK</name>
<comment type="catalytic activity">
    <reaction evidence="1 8">
        <text>a beta-lactam + H2O = a substituted beta-amino acid</text>
        <dbReference type="Rhea" id="RHEA:20401"/>
        <dbReference type="ChEBI" id="CHEBI:15377"/>
        <dbReference type="ChEBI" id="CHEBI:35627"/>
        <dbReference type="ChEBI" id="CHEBI:140347"/>
        <dbReference type="EC" id="3.5.2.6"/>
    </reaction>
</comment>
<dbReference type="Pfam" id="PF00905">
    <property type="entry name" value="Transpeptidase"/>
    <property type="match status" value="1"/>
</dbReference>
<evidence type="ECO:0000256" key="6">
    <source>
        <dbReference type="ARBA" id="ARBA00023251"/>
    </source>
</evidence>
<gene>
    <name evidence="11" type="ORF">AKG95_11695</name>
</gene>
<dbReference type="AlphaFoldDB" id="A0A1S1UB62"/>
<dbReference type="PROSITE" id="PS00337">
    <property type="entry name" value="BETA_LACTAMASE_D"/>
    <property type="match status" value="1"/>
</dbReference>
<dbReference type="GO" id="GO:0046677">
    <property type="term" value="P:response to antibiotic"/>
    <property type="evidence" value="ECO:0007669"/>
    <property type="project" value="UniProtKB-UniRule"/>
</dbReference>
<feature type="signal peptide" evidence="9">
    <location>
        <begin position="1"/>
        <end position="25"/>
    </location>
</feature>
<evidence type="ECO:0000256" key="7">
    <source>
        <dbReference type="PIRSR" id="PIRSR602137-50"/>
    </source>
</evidence>
<organism evidence="11 12">
    <name type="scientific">Janthinobacterium lividum</name>
    <dbReference type="NCBI Taxonomy" id="29581"/>
    <lineage>
        <taxon>Bacteria</taxon>
        <taxon>Pseudomonadati</taxon>
        <taxon>Pseudomonadota</taxon>
        <taxon>Betaproteobacteria</taxon>
        <taxon>Burkholderiales</taxon>
        <taxon>Oxalobacteraceae</taxon>
        <taxon>Janthinobacterium</taxon>
    </lineage>
</organism>
<dbReference type="Gene3D" id="3.40.710.10">
    <property type="entry name" value="DD-peptidase/beta-lactamase superfamily"/>
    <property type="match status" value="1"/>
</dbReference>
<dbReference type="GO" id="GO:0008658">
    <property type="term" value="F:penicillin binding"/>
    <property type="evidence" value="ECO:0007669"/>
    <property type="project" value="InterPro"/>
</dbReference>
<dbReference type="EC" id="3.5.2.6" evidence="3 8"/>
<keyword evidence="5 8" id="KW-0378">Hydrolase</keyword>
<dbReference type="InterPro" id="IPR050515">
    <property type="entry name" value="Beta-lactam/transpept"/>
</dbReference>
<reference evidence="11 12" key="1">
    <citation type="submission" date="2015-06" db="EMBL/GenBank/DDBJ databases">
        <title>Draft genome sequencing of a biphenyl-degrading bacterium, Janthinobacterium lividum MEG1.</title>
        <authorList>
            <person name="Shimodaira J."/>
            <person name="Hatta T."/>
        </authorList>
    </citation>
    <scope>NUCLEOTIDE SEQUENCE [LARGE SCALE GENOMIC DNA]</scope>
    <source>
        <strain evidence="11 12">MEG1</strain>
    </source>
</reference>
<protein>
    <recommendedName>
        <fullName evidence="3 8">Beta-lactamase</fullName>
        <ecNumber evidence="3 8">3.5.2.6</ecNumber>
    </recommendedName>
</protein>
<proteinExistence type="inferred from homology"/>
<dbReference type="GO" id="GO:0017001">
    <property type="term" value="P:antibiotic catabolic process"/>
    <property type="evidence" value="ECO:0007669"/>
    <property type="project" value="InterPro"/>
</dbReference>
<evidence type="ECO:0000313" key="11">
    <source>
        <dbReference type="EMBL" id="OHV96961.1"/>
    </source>
</evidence>
<dbReference type="EMBL" id="LFKP01000007">
    <property type="protein sequence ID" value="OHV96961.1"/>
    <property type="molecule type" value="Genomic_DNA"/>
</dbReference>
<evidence type="ECO:0000256" key="9">
    <source>
        <dbReference type="SAM" id="SignalP"/>
    </source>
</evidence>
<evidence type="ECO:0000313" key="12">
    <source>
        <dbReference type="Proteomes" id="UP000179840"/>
    </source>
</evidence>
<comment type="similarity">
    <text evidence="2 8">Belongs to the class-D beta-lactamase family.</text>
</comment>
<dbReference type="Proteomes" id="UP000179840">
    <property type="component" value="Unassembled WGS sequence"/>
</dbReference>
<dbReference type="GO" id="GO:0008800">
    <property type="term" value="F:beta-lactamase activity"/>
    <property type="evidence" value="ECO:0007669"/>
    <property type="project" value="UniProtKB-UniRule"/>
</dbReference>
<evidence type="ECO:0000256" key="1">
    <source>
        <dbReference type="ARBA" id="ARBA00001526"/>
    </source>
</evidence>